<dbReference type="Proteomes" id="UP000001213">
    <property type="component" value="Chromosome"/>
</dbReference>
<reference evidence="2 3" key="2">
    <citation type="journal article" date="2011" name="Stand. Genomic Sci.">
        <title>Complete genome sequence of Tsukamurella paurometabola type strain (no. 33).</title>
        <authorList>
            <person name="Munk A.C."/>
            <person name="Lapidus A."/>
            <person name="Lucas S."/>
            <person name="Nolan M."/>
            <person name="Tice H."/>
            <person name="Cheng J.F."/>
            <person name="Del Rio T.G."/>
            <person name="Goodwin L."/>
            <person name="Pitluck S."/>
            <person name="Liolios K."/>
            <person name="Huntemann M."/>
            <person name="Ivanova N."/>
            <person name="Mavromatis K."/>
            <person name="Mikhailova N."/>
            <person name="Pati A."/>
            <person name="Chen A."/>
            <person name="Palaniappan K."/>
            <person name="Tapia R."/>
            <person name="Han C."/>
            <person name="Land M."/>
            <person name="Hauser L."/>
            <person name="Chang Y.J."/>
            <person name="Jeffries C.D."/>
            <person name="Brettin T."/>
            <person name="Yasawong M."/>
            <person name="Brambilla E.M."/>
            <person name="Rohde M."/>
            <person name="Sikorski J."/>
            <person name="Goker M."/>
            <person name="Detter J.C."/>
            <person name="Woyke T."/>
            <person name="Bristow J."/>
            <person name="Eisen J.A."/>
            <person name="Markowitz V."/>
            <person name="Hugenholtz P."/>
            <person name="Kyrpides N.C."/>
            <person name="Klenk H.P."/>
        </authorList>
    </citation>
    <scope>NUCLEOTIDE SEQUENCE [LARGE SCALE GENOMIC DNA]</scope>
    <source>
        <strain evidence="3">ATCC 8368 / DSM 20162 / CCUG 35730 / CIP 100753 / JCM 10117 / KCTC 9821 / NBRC 16120 / NCIMB 702349 / NCTC 13040</strain>
    </source>
</reference>
<evidence type="ECO:0000313" key="3">
    <source>
        <dbReference type="Proteomes" id="UP000001213"/>
    </source>
</evidence>
<sequence length="222" mass="23796">MEDEDYDPGTYRRRLVLEVEELIARAWGAVRDAGVPEPLQELAFKQAIDFLTRSAPGAAPAPSTPTSPASVTADDTGKPAASGPPAGQKSNDASLFDKFSEEASISVDDLQEVYYFDESGPHLMGPRSKFGSTTKDQAQAVALAITTARNYALDETETTDEVLRAECQRLKCDPKGNWAKVMGGLSTLVYTGPPRGKVARVKPSSHQSLQALVTKIRGAAPE</sequence>
<gene>
    <name evidence="2" type="ordered locus">Tpau_3215</name>
</gene>
<feature type="region of interest" description="Disordered" evidence="1">
    <location>
        <begin position="55"/>
        <end position="92"/>
    </location>
</feature>
<dbReference type="STRING" id="521096.Tpau_3215"/>
<dbReference type="HOGENOM" id="CLU_1244899_0_0_11"/>
<reference evidence="3" key="1">
    <citation type="submission" date="2010-03" db="EMBL/GenBank/DDBJ databases">
        <title>The complete chromosome of Tsukamurella paurometabola DSM 20162.</title>
        <authorList>
            <consortium name="US DOE Joint Genome Institute (JGI-PGF)"/>
            <person name="Lucas S."/>
            <person name="Copeland A."/>
            <person name="Lapidus A."/>
            <person name="Glavina del Rio T."/>
            <person name="Dalin E."/>
            <person name="Tice H."/>
            <person name="Bruce D."/>
            <person name="Goodwin L."/>
            <person name="Pitluck S."/>
            <person name="Kyrpides N."/>
            <person name="Mavromatis K."/>
            <person name="Ivanova N."/>
            <person name="Mikhailova N."/>
            <person name="Munk A.C."/>
            <person name="Brettin T."/>
            <person name="Detter J.C."/>
            <person name="Tapia R."/>
            <person name="Han C."/>
            <person name="Larimer F."/>
            <person name="Land M."/>
            <person name="Hauser L."/>
            <person name="Markowitz V."/>
            <person name="Cheng J.-F."/>
            <person name="Hugenholtz P."/>
            <person name="Woyke T."/>
            <person name="Wu D."/>
            <person name="Jando M."/>
            <person name="Brambilla E."/>
            <person name="Klenk H.-P."/>
            <person name="Eisen J.A."/>
        </authorList>
    </citation>
    <scope>NUCLEOTIDE SEQUENCE [LARGE SCALE GENOMIC DNA]</scope>
    <source>
        <strain evidence="3">ATCC 8368 / DSM 20162 / CCUG 35730 / CIP 100753 / JCM 10117 / KCTC 9821 / NBRC 16120 / NCIMB 702349 / NCTC 13040</strain>
    </source>
</reference>
<keyword evidence="3" id="KW-1185">Reference proteome</keyword>
<dbReference type="EMBL" id="CP001966">
    <property type="protein sequence ID" value="ADG79802.1"/>
    <property type="molecule type" value="Genomic_DNA"/>
</dbReference>
<dbReference type="KEGG" id="tpr:Tpau_3215"/>
<dbReference type="AlphaFoldDB" id="D5UVM0"/>
<evidence type="ECO:0000256" key="1">
    <source>
        <dbReference type="SAM" id="MobiDB-lite"/>
    </source>
</evidence>
<dbReference type="RefSeq" id="WP_013127809.1">
    <property type="nucleotide sequence ID" value="NC_014158.1"/>
</dbReference>
<evidence type="ECO:0000313" key="2">
    <source>
        <dbReference type="EMBL" id="ADG79802.1"/>
    </source>
</evidence>
<proteinExistence type="predicted"/>
<organism evidence="2 3">
    <name type="scientific">Tsukamurella paurometabola (strain ATCC 8368 / DSM 20162 / CCUG 35730 / CIP 100753 / JCM 10117 / KCTC 9821 / NBRC 16120 / NCIMB 702349 / NCTC 13040)</name>
    <name type="common">Corynebacterium paurometabolum</name>
    <dbReference type="NCBI Taxonomy" id="521096"/>
    <lineage>
        <taxon>Bacteria</taxon>
        <taxon>Bacillati</taxon>
        <taxon>Actinomycetota</taxon>
        <taxon>Actinomycetes</taxon>
        <taxon>Mycobacteriales</taxon>
        <taxon>Tsukamurellaceae</taxon>
        <taxon>Tsukamurella</taxon>
    </lineage>
</organism>
<name>D5UVM0_TSUPD</name>
<accession>D5UVM0</accession>
<protein>
    <submittedName>
        <fullName evidence="2">Uncharacterized protein</fullName>
    </submittedName>
</protein>
<feature type="compositionally biased region" description="Low complexity" evidence="1">
    <location>
        <begin position="55"/>
        <end position="73"/>
    </location>
</feature>
<dbReference type="eggNOG" id="ENOG5030VYN">
    <property type="taxonomic scope" value="Bacteria"/>
</dbReference>